<dbReference type="PANTHER" id="PTHR43123:SF1">
    <property type="entry name" value="POLYSACCHARIDE DEACETYLASE-RELATED"/>
    <property type="match status" value="1"/>
</dbReference>
<feature type="domain" description="NodB homology" evidence="5">
    <location>
        <begin position="47"/>
        <end position="264"/>
    </location>
</feature>
<name>A0A327JTA7_9HYPH</name>
<dbReference type="PROSITE" id="PS51677">
    <property type="entry name" value="NODB"/>
    <property type="match status" value="1"/>
</dbReference>
<protein>
    <recommendedName>
        <fullName evidence="3">Chitooligosaccharide deacetylase</fullName>
    </recommendedName>
    <alternativeName>
        <fullName evidence="4">Nodulation protein B</fullName>
    </alternativeName>
</protein>
<dbReference type="SUPFAM" id="SSF88713">
    <property type="entry name" value="Glycoside hydrolase/deacetylase"/>
    <property type="match status" value="1"/>
</dbReference>
<evidence type="ECO:0000313" key="6">
    <source>
        <dbReference type="EMBL" id="RAI29750.1"/>
    </source>
</evidence>
<dbReference type="Pfam" id="PF01522">
    <property type="entry name" value="Polysacc_deac_1"/>
    <property type="match status" value="1"/>
</dbReference>
<dbReference type="RefSeq" id="WP_111432539.1">
    <property type="nucleotide sequence ID" value="NZ_JACIGG010000006.1"/>
</dbReference>
<evidence type="ECO:0000259" key="5">
    <source>
        <dbReference type="PROSITE" id="PS51677"/>
    </source>
</evidence>
<dbReference type="Proteomes" id="UP000249299">
    <property type="component" value="Unassembled WGS sequence"/>
</dbReference>
<accession>A0A327JTA7</accession>
<evidence type="ECO:0000256" key="2">
    <source>
        <dbReference type="ARBA" id="ARBA00010973"/>
    </source>
</evidence>
<comment type="similarity">
    <text evidence="2">Belongs to the polysaccharide deacetylase family.</text>
</comment>
<proteinExistence type="inferred from homology"/>
<organism evidence="6 7">
    <name type="scientific">Rhodobium orientis</name>
    <dbReference type="NCBI Taxonomy" id="34017"/>
    <lineage>
        <taxon>Bacteria</taxon>
        <taxon>Pseudomonadati</taxon>
        <taxon>Pseudomonadota</taxon>
        <taxon>Alphaproteobacteria</taxon>
        <taxon>Hyphomicrobiales</taxon>
        <taxon>Rhodobiaceae</taxon>
        <taxon>Rhodobium</taxon>
    </lineage>
</organism>
<dbReference type="InterPro" id="IPR002509">
    <property type="entry name" value="NODB_dom"/>
</dbReference>
<keyword evidence="7" id="KW-1185">Reference proteome</keyword>
<dbReference type="Gene3D" id="3.20.20.370">
    <property type="entry name" value="Glycoside hydrolase/deacetylase"/>
    <property type="match status" value="1"/>
</dbReference>
<dbReference type="AlphaFoldDB" id="A0A327JTA7"/>
<reference evidence="6 7" key="1">
    <citation type="submission" date="2017-07" db="EMBL/GenBank/DDBJ databases">
        <title>Draft Genome Sequences of Select Purple Nonsulfur Bacteria.</title>
        <authorList>
            <person name="Lasarre B."/>
            <person name="Mckinlay J.B."/>
        </authorList>
    </citation>
    <scope>NUCLEOTIDE SEQUENCE [LARGE SCALE GENOMIC DNA]</scope>
    <source>
        <strain evidence="6 7">DSM 11290</strain>
    </source>
</reference>
<evidence type="ECO:0000256" key="1">
    <source>
        <dbReference type="ARBA" id="ARBA00003236"/>
    </source>
</evidence>
<evidence type="ECO:0000256" key="4">
    <source>
        <dbReference type="ARBA" id="ARBA00032976"/>
    </source>
</evidence>
<sequence>MTEAAFWPDGARLVLSISMQFEAGGEVLYGAPGPLDGLGTMDDVLDYPTKSWYRYGYVEGLQRMMDLWDRLGIKVTSHMVGTAVDNAPEVAREIVDRGHEAAAHGRDWVPQYDMEPDAERAFIEANVASIEKATGTRPLGYNSAAMRPTANTLKILANLGFTYHIDDVSRDEPFVIPVRQKPFAVVPYTLQHNDIIQFERYGFSAHDFERELRDGFDQLYEEAARRRRMMSISLHDRIAGRPHRVRAIGRFLEYALAQPGVVALRKDEIAAFALTDPSILQDVNEHDRWADIEDGLGTAKVGRMG</sequence>
<dbReference type="EMBL" id="NPEV01000002">
    <property type="protein sequence ID" value="RAI29750.1"/>
    <property type="molecule type" value="Genomic_DNA"/>
</dbReference>
<comment type="function">
    <text evidence="1">Is involved in generating a small heat-stable compound (Nod), an acylated oligomer of N-acetylglucosamine, that stimulates mitosis in various plant protoplasts.</text>
</comment>
<dbReference type="OrthoDB" id="9784220at2"/>
<evidence type="ECO:0000256" key="3">
    <source>
        <dbReference type="ARBA" id="ARBA00020071"/>
    </source>
</evidence>
<dbReference type="InterPro" id="IPR011330">
    <property type="entry name" value="Glyco_hydro/deAcase_b/a-brl"/>
</dbReference>
<dbReference type="GO" id="GO:0016810">
    <property type="term" value="F:hydrolase activity, acting on carbon-nitrogen (but not peptide) bonds"/>
    <property type="evidence" value="ECO:0007669"/>
    <property type="project" value="InterPro"/>
</dbReference>
<evidence type="ECO:0000313" key="7">
    <source>
        <dbReference type="Proteomes" id="UP000249299"/>
    </source>
</evidence>
<comment type="caution">
    <text evidence="6">The sequence shown here is derived from an EMBL/GenBank/DDBJ whole genome shotgun (WGS) entry which is preliminary data.</text>
</comment>
<dbReference type="PANTHER" id="PTHR43123">
    <property type="entry name" value="POLYSACCHARIDE DEACETYLASE-RELATED"/>
    <property type="match status" value="1"/>
</dbReference>
<gene>
    <name evidence="6" type="ORF">CH339_01655</name>
</gene>
<dbReference type="GO" id="GO:0005975">
    <property type="term" value="P:carbohydrate metabolic process"/>
    <property type="evidence" value="ECO:0007669"/>
    <property type="project" value="InterPro"/>
</dbReference>